<dbReference type="EMBL" id="CAADFF010000030">
    <property type="protein sequence ID" value="VFJ91947.1"/>
    <property type="molecule type" value="Genomic_DNA"/>
</dbReference>
<dbReference type="Gene3D" id="3.40.50.720">
    <property type="entry name" value="NAD(P)-binding Rossmann-like Domain"/>
    <property type="match status" value="1"/>
</dbReference>
<gene>
    <name evidence="2" type="ORF">BECKLFY1418B_GA0070995_10306</name>
</gene>
<proteinExistence type="predicted"/>
<evidence type="ECO:0000259" key="1">
    <source>
        <dbReference type="Pfam" id="PF01370"/>
    </source>
</evidence>
<dbReference type="GO" id="GO:0004029">
    <property type="term" value="F:aldehyde dehydrogenase (NAD+) activity"/>
    <property type="evidence" value="ECO:0007669"/>
    <property type="project" value="TreeGrafter"/>
</dbReference>
<reference evidence="2" key="1">
    <citation type="submission" date="2019-02" db="EMBL/GenBank/DDBJ databases">
        <authorList>
            <person name="Gruber-Vodicka R. H."/>
            <person name="Seah K. B. B."/>
        </authorList>
    </citation>
    <scope>NUCLEOTIDE SEQUENCE</scope>
    <source>
        <strain evidence="2">BECK_M7</strain>
    </source>
</reference>
<name>A0A450UHF0_9GAMM</name>
<organism evidence="2">
    <name type="scientific">Candidatus Kentrum sp. LFY</name>
    <dbReference type="NCBI Taxonomy" id="2126342"/>
    <lineage>
        <taxon>Bacteria</taxon>
        <taxon>Pseudomonadati</taxon>
        <taxon>Pseudomonadota</taxon>
        <taxon>Gammaproteobacteria</taxon>
        <taxon>Candidatus Kentrum</taxon>
    </lineage>
</organism>
<dbReference type="InterPro" id="IPR051783">
    <property type="entry name" value="NAD(P)-dependent_oxidoreduct"/>
</dbReference>
<sequence>MTTLVTGASGFVGSAVARCLLDAGHYVRVMVRPQSILTNIRDLGVEIVTGDLTQPETLKGAIEGCDTLFHVAADYRLWVRDSEILYRTNIQGTEALLHAASNEGVSRIIYTSSVAALGLNSDGTPGNENTPVALDHMIGHYKRSKYLAEEIVRRMIDKYNLPVIIVNPSTPIGPRDVKPTPTGRVVLDAACGRMPAYVDTGLNIVHVDDVAKGHLLALRHGKIGERYILGGEDMTLREILHVIAQITGRPAPRIKIPHNVGLSIAYLSEAWTWLSRRGEPRATIDGVRMSKKHMYFSSDKARQTLGYSSRPAREALADAVNWFLEQDYCSR</sequence>
<dbReference type="InterPro" id="IPR017829">
    <property type="entry name" value="Hopanoid-assoc_sugar_epimerase"/>
</dbReference>
<accession>A0A450UHF0</accession>
<evidence type="ECO:0000313" key="2">
    <source>
        <dbReference type="EMBL" id="VFJ91947.1"/>
    </source>
</evidence>
<feature type="domain" description="NAD-dependent epimerase/dehydratase" evidence="1">
    <location>
        <begin position="4"/>
        <end position="230"/>
    </location>
</feature>
<dbReference type="Pfam" id="PF01370">
    <property type="entry name" value="Epimerase"/>
    <property type="match status" value="1"/>
</dbReference>
<dbReference type="GO" id="GO:0005737">
    <property type="term" value="C:cytoplasm"/>
    <property type="evidence" value="ECO:0007669"/>
    <property type="project" value="TreeGrafter"/>
</dbReference>
<protein>
    <submittedName>
        <fullName evidence="2">Dihydroflavonol-4-reductase</fullName>
    </submittedName>
</protein>
<dbReference type="SUPFAM" id="SSF51735">
    <property type="entry name" value="NAD(P)-binding Rossmann-fold domains"/>
    <property type="match status" value="1"/>
</dbReference>
<dbReference type="PANTHER" id="PTHR48079:SF6">
    <property type="entry name" value="NAD(P)-BINDING DOMAIN-CONTAINING PROTEIN-RELATED"/>
    <property type="match status" value="1"/>
</dbReference>
<dbReference type="CDD" id="cd05228">
    <property type="entry name" value="AR_FR_like_1_SDR_e"/>
    <property type="match status" value="1"/>
</dbReference>
<dbReference type="InterPro" id="IPR036291">
    <property type="entry name" value="NAD(P)-bd_dom_sf"/>
</dbReference>
<dbReference type="InterPro" id="IPR002347">
    <property type="entry name" value="SDR_fam"/>
</dbReference>
<dbReference type="PRINTS" id="PR00081">
    <property type="entry name" value="GDHRDH"/>
</dbReference>
<dbReference type="PANTHER" id="PTHR48079">
    <property type="entry name" value="PROTEIN YEEZ"/>
    <property type="match status" value="1"/>
</dbReference>
<dbReference type="AlphaFoldDB" id="A0A450UHF0"/>
<dbReference type="NCBIfam" id="TIGR03466">
    <property type="entry name" value="HpnA"/>
    <property type="match status" value="1"/>
</dbReference>
<dbReference type="InterPro" id="IPR001509">
    <property type="entry name" value="Epimerase_deHydtase"/>
</dbReference>